<feature type="compositionally biased region" description="Basic and acidic residues" evidence="1">
    <location>
        <begin position="56"/>
        <end position="80"/>
    </location>
</feature>
<dbReference type="AlphaFoldDB" id="K3XPR6"/>
<feature type="region of interest" description="Disordered" evidence="1">
    <location>
        <begin position="276"/>
        <end position="301"/>
    </location>
</feature>
<dbReference type="HOGENOM" id="CLU_800241_0_0_1"/>
<reference evidence="3" key="1">
    <citation type="journal article" date="2012" name="Nat. Biotechnol.">
        <title>Reference genome sequence of the model plant Setaria.</title>
        <authorList>
            <person name="Bennetzen J.L."/>
            <person name="Schmutz J."/>
            <person name="Wang H."/>
            <person name="Percifield R."/>
            <person name="Hawkins J."/>
            <person name="Pontaroli A.C."/>
            <person name="Estep M."/>
            <person name="Feng L."/>
            <person name="Vaughn J.N."/>
            <person name="Grimwood J."/>
            <person name="Jenkins J."/>
            <person name="Barry K."/>
            <person name="Lindquist E."/>
            <person name="Hellsten U."/>
            <person name="Deshpande S."/>
            <person name="Wang X."/>
            <person name="Wu X."/>
            <person name="Mitros T."/>
            <person name="Triplett J."/>
            <person name="Yang X."/>
            <person name="Ye C.Y."/>
            <person name="Mauro-Herrera M."/>
            <person name="Wang L."/>
            <person name="Li P."/>
            <person name="Sharma M."/>
            <person name="Sharma R."/>
            <person name="Ronald P.C."/>
            <person name="Panaud O."/>
            <person name="Kellogg E.A."/>
            <person name="Brutnell T.P."/>
            <person name="Doust A.N."/>
            <person name="Tuskan G.A."/>
            <person name="Rokhsar D."/>
            <person name="Devos K.M."/>
        </authorList>
    </citation>
    <scope>NUCLEOTIDE SEQUENCE [LARGE SCALE GENOMIC DNA]</scope>
    <source>
        <strain evidence="3">cv. Yugu1</strain>
    </source>
</reference>
<evidence type="ECO:0000256" key="1">
    <source>
        <dbReference type="SAM" id="MobiDB-lite"/>
    </source>
</evidence>
<evidence type="ECO:0000313" key="3">
    <source>
        <dbReference type="Proteomes" id="UP000004995"/>
    </source>
</evidence>
<dbReference type="InParanoid" id="K3XPR6"/>
<keyword evidence="3" id="KW-1185">Reference proteome</keyword>
<dbReference type="Proteomes" id="UP000004995">
    <property type="component" value="Unassembled WGS sequence"/>
</dbReference>
<feature type="compositionally biased region" description="Pro residues" evidence="1">
    <location>
        <begin position="81"/>
        <end position="91"/>
    </location>
</feature>
<dbReference type="EMBL" id="AGNK02003442">
    <property type="status" value="NOT_ANNOTATED_CDS"/>
    <property type="molecule type" value="Genomic_DNA"/>
</dbReference>
<name>K3XPR6_SETIT</name>
<dbReference type="Gramene" id="KQL08413">
    <property type="protein sequence ID" value="KQL08413"/>
    <property type="gene ID" value="SETIT_003895mg"/>
</dbReference>
<protein>
    <submittedName>
        <fullName evidence="2">Uncharacterized protein</fullName>
    </submittedName>
</protein>
<organism evidence="2 3">
    <name type="scientific">Setaria italica</name>
    <name type="common">Foxtail millet</name>
    <name type="synonym">Panicum italicum</name>
    <dbReference type="NCBI Taxonomy" id="4555"/>
    <lineage>
        <taxon>Eukaryota</taxon>
        <taxon>Viridiplantae</taxon>
        <taxon>Streptophyta</taxon>
        <taxon>Embryophyta</taxon>
        <taxon>Tracheophyta</taxon>
        <taxon>Spermatophyta</taxon>
        <taxon>Magnoliopsida</taxon>
        <taxon>Liliopsida</taxon>
        <taxon>Poales</taxon>
        <taxon>Poaceae</taxon>
        <taxon>PACMAD clade</taxon>
        <taxon>Panicoideae</taxon>
        <taxon>Panicodae</taxon>
        <taxon>Paniceae</taxon>
        <taxon>Cenchrinae</taxon>
        <taxon>Setaria</taxon>
    </lineage>
</organism>
<evidence type="ECO:0000313" key="2">
    <source>
        <dbReference type="EnsemblPlants" id="KQL08413"/>
    </source>
</evidence>
<feature type="region of interest" description="Disordered" evidence="1">
    <location>
        <begin position="56"/>
        <end position="93"/>
    </location>
</feature>
<dbReference type="EnsemblPlants" id="KQL08413">
    <property type="protein sequence ID" value="KQL08413"/>
    <property type="gene ID" value="SETIT_003895mg"/>
</dbReference>
<proteinExistence type="predicted"/>
<reference evidence="2" key="2">
    <citation type="submission" date="2018-08" db="UniProtKB">
        <authorList>
            <consortium name="EnsemblPlants"/>
        </authorList>
    </citation>
    <scope>IDENTIFICATION</scope>
    <source>
        <strain evidence="2">Yugu1</strain>
    </source>
</reference>
<sequence length="347" mass="36788">MESNADPPRARVPRRLQAEACLLEKPHDVAGGVALGAAGGARARQQGARAGRLALRDDLIPDPDVHSNVRPRRADERHEPLPPLAAHPVLPPEHVGVGPGVEVGRVRHGVVAAVQERGLEHEHRHVPAGRHGEEVVAPVRVDVVAPPEVPARPAGDEEVVAPTHAPPLGTRHEPLRQVHGRGVPDEVERELVRAVPPGLAGDDAVGAVGERPAEAGVADEPAHVAPVVLGLAAVADDVGVEARRQVVHVDVPAPARVGAVSTMAHLHHLHRGAEHGELQVEEQGPNYHGEGGEEPQRRQRVRRGLVHSLRSADCPARPSTTAFRCRFGQLPNQEARTALSASEKAMA</sequence>
<accession>K3XPR6</accession>